<keyword evidence="3" id="KW-0540">Nuclease</keyword>
<comment type="caution">
    <text evidence="4">The sequence shown here is derived from an EMBL/GenBank/DDBJ whole genome shotgun (WGS) entry which is preliminary data.</text>
</comment>
<evidence type="ECO:0000256" key="1">
    <source>
        <dbReference type="ARBA" id="ARBA00007521"/>
    </source>
</evidence>
<organism evidence="4 5">
    <name type="scientific">Kouleothrix aurantiaca</name>
    <dbReference type="NCBI Taxonomy" id="186479"/>
    <lineage>
        <taxon>Bacteria</taxon>
        <taxon>Bacillati</taxon>
        <taxon>Chloroflexota</taxon>
        <taxon>Chloroflexia</taxon>
        <taxon>Chloroflexales</taxon>
        <taxon>Roseiflexineae</taxon>
        <taxon>Roseiflexaceae</taxon>
        <taxon>Kouleothrix</taxon>
    </lineage>
</organism>
<reference evidence="4 5" key="1">
    <citation type="submission" date="2015-09" db="EMBL/GenBank/DDBJ databases">
        <title>Draft genome sequence of Kouleothrix aurantiaca JCM 19913.</title>
        <authorList>
            <person name="Hemp J."/>
        </authorList>
    </citation>
    <scope>NUCLEOTIDE SEQUENCE [LARGE SCALE GENOMIC DNA]</scope>
    <source>
        <strain evidence="4 5">COM-B</strain>
    </source>
</reference>
<dbReference type="PATRIC" id="fig|186479.3.peg.255"/>
<dbReference type="GO" id="GO:0003677">
    <property type="term" value="F:DNA binding"/>
    <property type="evidence" value="ECO:0007669"/>
    <property type="project" value="InterPro"/>
</dbReference>
<dbReference type="PANTHER" id="PTHR33988">
    <property type="entry name" value="ENDORIBONUCLEASE MAZF-RELATED"/>
    <property type="match status" value="1"/>
</dbReference>
<dbReference type="Gene3D" id="2.30.30.110">
    <property type="match status" value="1"/>
</dbReference>
<dbReference type="SUPFAM" id="SSF50118">
    <property type="entry name" value="Cell growth inhibitor/plasmid maintenance toxic component"/>
    <property type="match status" value="1"/>
</dbReference>
<protein>
    <recommendedName>
        <fullName evidence="3">mRNA interferase</fullName>
        <ecNumber evidence="3">3.1.-.-</ecNumber>
    </recommendedName>
</protein>
<dbReference type="GO" id="GO:0004521">
    <property type="term" value="F:RNA endonuclease activity"/>
    <property type="evidence" value="ECO:0007669"/>
    <property type="project" value="TreeGrafter"/>
</dbReference>
<name>A0A0P9DE28_9CHLR</name>
<accession>A0A0P9DE28</accession>
<comment type="similarity">
    <text evidence="1 3">Belongs to the PemK/MazF family.</text>
</comment>
<evidence type="ECO:0000313" key="5">
    <source>
        <dbReference type="Proteomes" id="UP000050509"/>
    </source>
</evidence>
<dbReference type="GO" id="GO:0016075">
    <property type="term" value="P:rRNA catabolic process"/>
    <property type="evidence" value="ECO:0007669"/>
    <property type="project" value="TreeGrafter"/>
</dbReference>
<dbReference type="InterPro" id="IPR003477">
    <property type="entry name" value="PemK-like"/>
</dbReference>
<keyword evidence="3" id="KW-0255">Endonuclease</keyword>
<dbReference type="GO" id="GO:0006402">
    <property type="term" value="P:mRNA catabolic process"/>
    <property type="evidence" value="ECO:0007669"/>
    <property type="project" value="TreeGrafter"/>
</dbReference>
<comment type="function">
    <text evidence="3">Toxic component of a type II toxin-antitoxin (TA) system.</text>
</comment>
<dbReference type="EC" id="3.1.-.-" evidence="3"/>
<keyword evidence="2" id="KW-1277">Toxin-antitoxin system</keyword>
<dbReference type="GO" id="GO:0016787">
    <property type="term" value="F:hydrolase activity"/>
    <property type="evidence" value="ECO:0007669"/>
    <property type="project" value="UniProtKB-KW"/>
</dbReference>
<sequence>MVMQRGDIWWANLPEPVGAAPGYRRPVLLLQADAFTSSRLATVVVVIITSNLRLAAAPGNVFLSANESGLAKDSVVNVSQIVTLDKQTLDEHIGHVSGRTLEFIEQGVRLVLEL</sequence>
<dbReference type="EMBL" id="LJCR01001050">
    <property type="protein sequence ID" value="KPV51142.1"/>
    <property type="molecule type" value="Genomic_DNA"/>
</dbReference>
<evidence type="ECO:0000256" key="2">
    <source>
        <dbReference type="ARBA" id="ARBA00022649"/>
    </source>
</evidence>
<evidence type="ECO:0000313" key="4">
    <source>
        <dbReference type="EMBL" id="KPV51142.1"/>
    </source>
</evidence>
<proteinExistence type="inferred from homology"/>
<dbReference type="InterPro" id="IPR011067">
    <property type="entry name" value="Plasmid_toxin/cell-grow_inhib"/>
</dbReference>
<dbReference type="Pfam" id="PF02452">
    <property type="entry name" value="PemK_toxin"/>
    <property type="match status" value="1"/>
</dbReference>
<gene>
    <name evidence="4" type="ORF">SE17_22915</name>
</gene>
<keyword evidence="3" id="KW-0378">Hydrolase</keyword>
<dbReference type="PIRSF" id="PIRSF033490">
    <property type="entry name" value="MazF"/>
    <property type="match status" value="1"/>
</dbReference>
<keyword evidence="5" id="KW-1185">Reference proteome</keyword>
<dbReference type="PANTHER" id="PTHR33988:SF2">
    <property type="entry name" value="ENDORIBONUCLEASE MAZF"/>
    <property type="match status" value="1"/>
</dbReference>
<dbReference type="Proteomes" id="UP000050509">
    <property type="component" value="Unassembled WGS sequence"/>
</dbReference>
<dbReference type="AlphaFoldDB" id="A0A0P9DE28"/>
<evidence type="ECO:0000256" key="3">
    <source>
        <dbReference type="PIRNR" id="PIRNR033490"/>
    </source>
</evidence>